<dbReference type="Proteomes" id="UP000270272">
    <property type="component" value="Chromosome"/>
</dbReference>
<evidence type="ECO:0000256" key="3">
    <source>
        <dbReference type="ARBA" id="ARBA00022576"/>
    </source>
</evidence>
<gene>
    <name evidence="5" type="primary">argD_2</name>
    <name evidence="5" type="ORF">NCTC11075_02485</name>
</gene>
<evidence type="ECO:0000256" key="2">
    <source>
        <dbReference type="ARBA" id="ARBA00022571"/>
    </source>
</evidence>
<dbReference type="GO" id="GO:0030170">
    <property type="term" value="F:pyridoxal phosphate binding"/>
    <property type="evidence" value="ECO:0007669"/>
    <property type="project" value="InterPro"/>
</dbReference>
<comment type="cofactor">
    <cofactor evidence="1">
        <name>pyridoxal 5'-phosphate</name>
        <dbReference type="ChEBI" id="CHEBI:597326"/>
    </cofactor>
</comment>
<keyword evidence="2" id="KW-0028">Amino-acid biosynthesis</keyword>
<name>A0A447UM20_CITKO</name>
<evidence type="ECO:0000256" key="1">
    <source>
        <dbReference type="ARBA" id="ARBA00001933"/>
    </source>
</evidence>
<dbReference type="PANTHER" id="PTHR11986">
    <property type="entry name" value="AMINOTRANSFERASE CLASS III"/>
    <property type="match status" value="1"/>
</dbReference>
<keyword evidence="4" id="KW-0663">Pyridoxal phosphate</keyword>
<dbReference type="EC" id="2.6.1.11" evidence="5"/>
<dbReference type="GO" id="GO:0009016">
    <property type="term" value="F:succinyldiaminopimelate transaminase activity"/>
    <property type="evidence" value="ECO:0007669"/>
    <property type="project" value="UniProtKB-EC"/>
</dbReference>
<protein>
    <submittedName>
        <fullName evidence="5">Acetylornithine/succinyldiaminopimelate aminotransferase</fullName>
        <ecNumber evidence="5">2.6.1.11</ecNumber>
        <ecNumber evidence="5">2.6.1.17</ecNumber>
    </submittedName>
</protein>
<evidence type="ECO:0000313" key="6">
    <source>
        <dbReference type="Proteomes" id="UP000270272"/>
    </source>
</evidence>
<dbReference type="InterPro" id="IPR015424">
    <property type="entry name" value="PyrdxlP-dep_Trfase"/>
</dbReference>
<evidence type="ECO:0000313" key="5">
    <source>
        <dbReference type="EMBL" id="VEB90303.1"/>
    </source>
</evidence>
<dbReference type="InterPro" id="IPR015421">
    <property type="entry name" value="PyrdxlP-dep_Trfase_major"/>
</dbReference>
<dbReference type="PANTHER" id="PTHR11986:SF122">
    <property type="entry name" value="ACETYLORNITHINE_SUCCINYLDIAMINOPIMELATE AMINOTRANSFERASE"/>
    <property type="match status" value="1"/>
</dbReference>
<dbReference type="InterPro" id="IPR005814">
    <property type="entry name" value="Aminotrans_3"/>
</dbReference>
<accession>A0A447UM20</accession>
<dbReference type="InterPro" id="IPR050103">
    <property type="entry name" value="Class-III_PLP-dep_AT"/>
</dbReference>
<evidence type="ECO:0000256" key="4">
    <source>
        <dbReference type="ARBA" id="ARBA00022898"/>
    </source>
</evidence>
<organism evidence="5 6">
    <name type="scientific">Citrobacter koseri</name>
    <name type="common">Citrobacter diversus</name>
    <dbReference type="NCBI Taxonomy" id="545"/>
    <lineage>
        <taxon>Bacteria</taxon>
        <taxon>Pseudomonadati</taxon>
        <taxon>Pseudomonadota</taxon>
        <taxon>Gammaproteobacteria</taxon>
        <taxon>Enterobacterales</taxon>
        <taxon>Enterobacteriaceae</taxon>
        <taxon>Citrobacter</taxon>
    </lineage>
</organism>
<dbReference type="EC" id="2.6.1.17" evidence="5"/>
<reference evidence="5 6" key="1">
    <citation type="submission" date="2018-12" db="EMBL/GenBank/DDBJ databases">
        <authorList>
            <consortium name="Pathogen Informatics"/>
        </authorList>
    </citation>
    <scope>NUCLEOTIDE SEQUENCE [LARGE SCALE GENOMIC DNA]</scope>
    <source>
        <strain evidence="5 6">NCTC11075</strain>
    </source>
</reference>
<keyword evidence="5" id="KW-0808">Transferase</keyword>
<dbReference type="Pfam" id="PF00202">
    <property type="entry name" value="Aminotran_3"/>
    <property type="match status" value="1"/>
</dbReference>
<sequence length="178" mass="19651">MATEQTAITRATFDEVILPIYAPAEFIPVKGKGSRVWDQQGKEYVDFAGGIAVTALGHCHPALVDALKTQGETLWHTSNVFTNEPALRLGRKLIDATFAERVLFMNSGTEANETAFKLARHYACVRHSPFKTKIIAFHNAFHGRSLFTVSVGGQPKYSDGFGLNRRISSMFLSTICTQ</sequence>
<dbReference type="EMBL" id="LR134204">
    <property type="protein sequence ID" value="VEB90303.1"/>
    <property type="molecule type" value="Genomic_DNA"/>
</dbReference>
<proteinExistence type="predicted"/>
<dbReference type="Gene3D" id="3.90.1150.10">
    <property type="entry name" value="Aspartate Aminotransferase, domain 1"/>
    <property type="match status" value="1"/>
</dbReference>
<keyword evidence="3 5" id="KW-0032">Aminotransferase</keyword>
<dbReference type="GO" id="GO:0003992">
    <property type="term" value="F:N2-acetyl-L-ornithine:2-oxoglutarate 5-aminotransferase activity"/>
    <property type="evidence" value="ECO:0007669"/>
    <property type="project" value="UniProtKB-EC"/>
</dbReference>
<dbReference type="AlphaFoldDB" id="A0A447UM20"/>
<dbReference type="Gene3D" id="3.40.640.10">
    <property type="entry name" value="Type I PLP-dependent aspartate aminotransferase-like (Major domain)"/>
    <property type="match status" value="1"/>
</dbReference>
<dbReference type="SUPFAM" id="SSF53383">
    <property type="entry name" value="PLP-dependent transferases"/>
    <property type="match status" value="1"/>
</dbReference>
<dbReference type="GO" id="GO:0042802">
    <property type="term" value="F:identical protein binding"/>
    <property type="evidence" value="ECO:0007669"/>
    <property type="project" value="TreeGrafter"/>
</dbReference>
<dbReference type="InterPro" id="IPR015422">
    <property type="entry name" value="PyrdxlP-dep_Trfase_small"/>
</dbReference>
<keyword evidence="2" id="KW-0055">Arginine biosynthesis</keyword>
<dbReference type="GO" id="GO:0006526">
    <property type="term" value="P:L-arginine biosynthetic process"/>
    <property type="evidence" value="ECO:0007669"/>
    <property type="project" value="UniProtKB-KW"/>
</dbReference>